<feature type="chain" id="PRO_5041394356" description="Secreted protein" evidence="2">
    <location>
        <begin position="29"/>
        <end position="100"/>
    </location>
</feature>
<dbReference type="AlphaFoldDB" id="A0AA40C4D9"/>
<accession>A0AA40C4D9</accession>
<name>A0AA40C4D9_9PEZI</name>
<feature type="signal peptide" evidence="2">
    <location>
        <begin position="1"/>
        <end position="28"/>
    </location>
</feature>
<gene>
    <name evidence="3" type="ORF">B0T17DRAFT_530654</name>
</gene>
<dbReference type="EMBL" id="JAULSR010000003">
    <property type="protein sequence ID" value="KAK0624635.1"/>
    <property type="molecule type" value="Genomic_DNA"/>
</dbReference>
<feature type="compositionally biased region" description="Polar residues" evidence="1">
    <location>
        <begin position="87"/>
        <end position="100"/>
    </location>
</feature>
<keyword evidence="2" id="KW-0732">Signal</keyword>
<evidence type="ECO:0008006" key="5">
    <source>
        <dbReference type="Google" id="ProtNLM"/>
    </source>
</evidence>
<evidence type="ECO:0000256" key="2">
    <source>
        <dbReference type="SAM" id="SignalP"/>
    </source>
</evidence>
<proteinExistence type="predicted"/>
<evidence type="ECO:0000313" key="3">
    <source>
        <dbReference type="EMBL" id="KAK0624635.1"/>
    </source>
</evidence>
<dbReference type="Proteomes" id="UP001174934">
    <property type="component" value="Unassembled WGS sequence"/>
</dbReference>
<evidence type="ECO:0000313" key="4">
    <source>
        <dbReference type="Proteomes" id="UP001174934"/>
    </source>
</evidence>
<reference evidence="3" key="1">
    <citation type="submission" date="2023-06" db="EMBL/GenBank/DDBJ databases">
        <title>Genome-scale phylogeny and comparative genomics of the fungal order Sordariales.</title>
        <authorList>
            <consortium name="Lawrence Berkeley National Laboratory"/>
            <person name="Hensen N."/>
            <person name="Bonometti L."/>
            <person name="Westerberg I."/>
            <person name="Brannstrom I.O."/>
            <person name="Guillou S."/>
            <person name="Cros-Aarteil S."/>
            <person name="Calhoun S."/>
            <person name="Haridas S."/>
            <person name="Kuo A."/>
            <person name="Mondo S."/>
            <person name="Pangilinan J."/>
            <person name="Riley R."/>
            <person name="LaButti K."/>
            <person name="Andreopoulos B."/>
            <person name="Lipzen A."/>
            <person name="Chen C."/>
            <person name="Yanf M."/>
            <person name="Daum C."/>
            <person name="Ng V."/>
            <person name="Clum A."/>
            <person name="Steindorff A."/>
            <person name="Ohm R."/>
            <person name="Martin F."/>
            <person name="Silar P."/>
            <person name="Natvig D."/>
            <person name="Lalanne C."/>
            <person name="Gautier V."/>
            <person name="Ament-velasquez S.L."/>
            <person name="Kruys A."/>
            <person name="Hutchinson M.I."/>
            <person name="Powell A.J."/>
            <person name="Barry K."/>
            <person name="Miller A.N."/>
            <person name="Grigoriev I.V."/>
            <person name="Debuchy R."/>
            <person name="Gladieux P."/>
            <person name="Thoren M.H."/>
            <person name="Johannesson H."/>
        </authorList>
    </citation>
    <scope>NUCLEOTIDE SEQUENCE</scope>
    <source>
        <strain evidence="3">SMH3391-2</strain>
    </source>
</reference>
<evidence type="ECO:0000256" key="1">
    <source>
        <dbReference type="SAM" id="MobiDB-lite"/>
    </source>
</evidence>
<comment type="caution">
    <text evidence="3">The sequence shown here is derived from an EMBL/GenBank/DDBJ whole genome shotgun (WGS) entry which is preliminary data.</text>
</comment>
<feature type="region of interest" description="Disordered" evidence="1">
    <location>
        <begin position="80"/>
        <end position="100"/>
    </location>
</feature>
<sequence>MRISPLTICAMVVHLFLAIFSIKHSNNAAAPAAALDLTTTLQTVASINQPHDNVSLVCFCVFFSLSDPRTKLALHHCSSTSSTSSTITANNQSRLTCVQP</sequence>
<keyword evidence="4" id="KW-1185">Reference proteome</keyword>
<organism evidence="3 4">
    <name type="scientific">Bombardia bombarda</name>
    <dbReference type="NCBI Taxonomy" id="252184"/>
    <lineage>
        <taxon>Eukaryota</taxon>
        <taxon>Fungi</taxon>
        <taxon>Dikarya</taxon>
        <taxon>Ascomycota</taxon>
        <taxon>Pezizomycotina</taxon>
        <taxon>Sordariomycetes</taxon>
        <taxon>Sordariomycetidae</taxon>
        <taxon>Sordariales</taxon>
        <taxon>Lasiosphaeriaceae</taxon>
        <taxon>Bombardia</taxon>
    </lineage>
</organism>
<protein>
    <recommendedName>
        <fullName evidence="5">Secreted protein</fullName>
    </recommendedName>
</protein>